<dbReference type="Proteomes" id="UP000001062">
    <property type="component" value="Chromosome"/>
</dbReference>
<organism evidence="2 3">
    <name type="scientific">Marinomonas mediterranea (strain ATCC 700492 / JCM 21426 / NBRC 103028 / MMB-1)</name>
    <dbReference type="NCBI Taxonomy" id="717774"/>
    <lineage>
        <taxon>Bacteria</taxon>
        <taxon>Pseudomonadati</taxon>
        <taxon>Pseudomonadota</taxon>
        <taxon>Gammaproteobacteria</taxon>
        <taxon>Oceanospirillales</taxon>
        <taxon>Oceanospirillaceae</taxon>
        <taxon>Marinomonas</taxon>
    </lineage>
</organism>
<dbReference type="PROSITE" id="PS51257">
    <property type="entry name" value="PROKAR_LIPOPROTEIN"/>
    <property type="match status" value="1"/>
</dbReference>
<feature type="chain" id="PRO_5003280769" description="Rap1a immunity protein domain-containing protein" evidence="1">
    <location>
        <begin position="35"/>
        <end position="134"/>
    </location>
</feature>
<gene>
    <name evidence="2" type="ordered locus">Marme_1666</name>
</gene>
<dbReference type="EMBL" id="CP002583">
    <property type="protein sequence ID" value="ADZ90927.1"/>
    <property type="molecule type" value="Genomic_DNA"/>
</dbReference>
<reference evidence="2 3" key="1">
    <citation type="journal article" date="2012" name="Stand. Genomic Sci.">
        <title>Complete genome sequence of the melanogenic marine bacterium Marinomonas mediterranea type strain (MMB-1(T)).</title>
        <authorList>
            <person name="Lucas-Elio P."/>
            <person name="Goodwin L."/>
            <person name="Woyke T."/>
            <person name="Pitluck S."/>
            <person name="Nolan M."/>
            <person name="Kyrpides N.C."/>
            <person name="Detter J.C."/>
            <person name="Copeland A."/>
            <person name="Teshima H."/>
            <person name="Bruce D."/>
            <person name="Detter C."/>
            <person name="Tapia R."/>
            <person name="Han S."/>
            <person name="Land M.L."/>
            <person name="Ivanova N."/>
            <person name="Mikhailova N."/>
            <person name="Johnston A.W."/>
            <person name="Sanchez-Amat A."/>
        </authorList>
    </citation>
    <scope>NUCLEOTIDE SEQUENCE [LARGE SCALE GENOMIC DNA]</scope>
    <source>
        <strain evidence="3">ATCC 700492 / JCM 21426 / NBRC 103028 / MMB-1</strain>
    </source>
</reference>
<dbReference type="eggNOG" id="ENOG502ZWBE">
    <property type="taxonomic scope" value="Bacteria"/>
</dbReference>
<dbReference type="KEGG" id="mme:Marme_1666"/>
<dbReference type="OrthoDB" id="7064238at2"/>
<accession>F2JZS3</accession>
<feature type="signal peptide" evidence="1">
    <location>
        <begin position="1"/>
        <end position="34"/>
    </location>
</feature>
<name>F2JZS3_MARM1</name>
<evidence type="ECO:0000313" key="2">
    <source>
        <dbReference type="EMBL" id="ADZ90927.1"/>
    </source>
</evidence>
<evidence type="ECO:0000256" key="1">
    <source>
        <dbReference type="SAM" id="SignalP"/>
    </source>
</evidence>
<proteinExistence type="predicted"/>
<sequence length="134" mass="15304" precursor="true">MRPKLNKAVQHNMRYVSMRIFVTPLLILNFSAQACELTPEYIKLRSEVTKEIHESNRSCIKATSAHFFYKAVSKCIEEGRGENIAGGCYHVVGYEVTHEEMELVHCEVLKPTNEQSIEYLQAVAKERGIAKCLK</sequence>
<protein>
    <recommendedName>
        <fullName evidence="4">Rap1a immunity protein domain-containing protein</fullName>
    </recommendedName>
</protein>
<evidence type="ECO:0000313" key="3">
    <source>
        <dbReference type="Proteomes" id="UP000001062"/>
    </source>
</evidence>
<dbReference type="HOGENOM" id="CLU_2094793_0_0_6"/>
<dbReference type="AlphaFoldDB" id="F2JZS3"/>
<dbReference type="PATRIC" id="fig|717774.3.peg.1728"/>
<dbReference type="RefSeq" id="WP_013660832.1">
    <property type="nucleotide sequence ID" value="NC_015276.1"/>
</dbReference>
<keyword evidence="3" id="KW-1185">Reference proteome</keyword>
<keyword evidence="1" id="KW-0732">Signal</keyword>
<evidence type="ECO:0008006" key="4">
    <source>
        <dbReference type="Google" id="ProtNLM"/>
    </source>
</evidence>
<dbReference type="STRING" id="717774.Marme_1666"/>